<keyword evidence="4" id="KW-0597">Phosphoprotein</keyword>
<dbReference type="EMBL" id="CAEZUR010000132">
    <property type="protein sequence ID" value="CAB4616532.1"/>
    <property type="molecule type" value="Genomic_DNA"/>
</dbReference>
<keyword evidence="5" id="KW-0808">Transferase</keyword>
<dbReference type="GO" id="GO:0016301">
    <property type="term" value="F:kinase activity"/>
    <property type="evidence" value="ECO:0007669"/>
    <property type="project" value="UniProtKB-KW"/>
</dbReference>
<protein>
    <recommendedName>
        <fullName evidence="9">Ascorbate-specific PTS system EIIA component</fullName>
    </recommendedName>
    <alternativeName>
        <fullName evidence="10">Ascorbate-specific phosphotransferase enzyme IIA component</fullName>
    </alternativeName>
</protein>
<organism evidence="12">
    <name type="scientific">freshwater metagenome</name>
    <dbReference type="NCBI Taxonomy" id="449393"/>
    <lineage>
        <taxon>unclassified sequences</taxon>
        <taxon>metagenomes</taxon>
        <taxon>ecological metagenomes</taxon>
    </lineage>
</organism>
<dbReference type="SUPFAM" id="SSF55804">
    <property type="entry name" value="Phoshotransferase/anion transport protein"/>
    <property type="match status" value="1"/>
</dbReference>
<accession>A0A6J6C7W1</accession>
<evidence type="ECO:0000256" key="1">
    <source>
        <dbReference type="ARBA" id="ARBA00004496"/>
    </source>
</evidence>
<dbReference type="Gene3D" id="3.40.930.10">
    <property type="entry name" value="Mannitol-specific EII, Chain A"/>
    <property type="match status" value="1"/>
</dbReference>
<gene>
    <name evidence="12" type="ORF">UFOPK1433_00823</name>
    <name evidence="13" type="ORF">UFOPK1843_01162</name>
</gene>
<keyword evidence="2" id="KW-0813">Transport</keyword>
<sequence length="136" mass="14004">MGVTANNFAEAITAAGELLVEAGHAKPQYIRAMIQVVEELGPYIVIADGIALAHAAPGDNVIKNSIALAVLEKSVDFGSGKMVKAVFAMAATDHDSHIESLGDLAALLADAEIRTVLLTAAESQPIELALASVLGE</sequence>
<comment type="function">
    <text evidence="8">The phosphoenolpyruvate-dependent sugar phosphotransferase system (sugar PTS), a major carbohydrate active transport system, catalyzes the phosphorylation of incoming sugar substrates concomitantly with their translocation across the cell membrane. The enzyme II UlaABC PTS system is involved in ascorbate transport.</text>
</comment>
<evidence type="ECO:0000256" key="7">
    <source>
        <dbReference type="ARBA" id="ARBA00022777"/>
    </source>
</evidence>
<dbReference type="EMBL" id="CAEZSN010000089">
    <property type="protein sequence ID" value="CAB4546328.1"/>
    <property type="molecule type" value="Genomic_DNA"/>
</dbReference>
<dbReference type="InterPro" id="IPR016152">
    <property type="entry name" value="PTrfase/Anion_transptr"/>
</dbReference>
<evidence type="ECO:0000259" key="11">
    <source>
        <dbReference type="PROSITE" id="PS51094"/>
    </source>
</evidence>
<reference evidence="12" key="1">
    <citation type="submission" date="2020-05" db="EMBL/GenBank/DDBJ databases">
        <authorList>
            <person name="Chiriac C."/>
            <person name="Salcher M."/>
            <person name="Ghai R."/>
            <person name="Kavagutti S V."/>
        </authorList>
    </citation>
    <scope>NUCLEOTIDE SEQUENCE</scope>
</reference>
<dbReference type="InterPro" id="IPR002178">
    <property type="entry name" value="PTS_EIIA_type-2_dom"/>
</dbReference>
<dbReference type="PROSITE" id="PS51094">
    <property type="entry name" value="PTS_EIIA_TYPE_2"/>
    <property type="match status" value="1"/>
</dbReference>
<dbReference type="GO" id="GO:0005737">
    <property type="term" value="C:cytoplasm"/>
    <property type="evidence" value="ECO:0007669"/>
    <property type="project" value="UniProtKB-SubCell"/>
</dbReference>
<evidence type="ECO:0000313" key="12">
    <source>
        <dbReference type="EMBL" id="CAB4546328.1"/>
    </source>
</evidence>
<evidence type="ECO:0000256" key="4">
    <source>
        <dbReference type="ARBA" id="ARBA00022553"/>
    </source>
</evidence>
<keyword evidence="3" id="KW-0963">Cytoplasm</keyword>
<proteinExistence type="predicted"/>
<keyword evidence="6" id="KW-0598">Phosphotransferase system</keyword>
<comment type="subcellular location">
    <subcellularLocation>
        <location evidence="1">Cytoplasm</location>
    </subcellularLocation>
</comment>
<name>A0A6J6C7W1_9ZZZZ</name>
<evidence type="ECO:0000313" key="13">
    <source>
        <dbReference type="EMBL" id="CAB4616532.1"/>
    </source>
</evidence>
<evidence type="ECO:0000256" key="3">
    <source>
        <dbReference type="ARBA" id="ARBA00022490"/>
    </source>
</evidence>
<dbReference type="Pfam" id="PF00359">
    <property type="entry name" value="PTS_EIIA_2"/>
    <property type="match status" value="1"/>
</dbReference>
<dbReference type="PANTHER" id="PTHR36203">
    <property type="entry name" value="ASCORBATE-SPECIFIC PTS SYSTEM EIIA COMPONENT"/>
    <property type="match status" value="1"/>
</dbReference>
<keyword evidence="7" id="KW-0418">Kinase</keyword>
<evidence type="ECO:0000256" key="6">
    <source>
        <dbReference type="ARBA" id="ARBA00022683"/>
    </source>
</evidence>
<dbReference type="AlphaFoldDB" id="A0A6J6C7W1"/>
<feature type="domain" description="PTS EIIA type-2" evidence="11">
    <location>
        <begin position="1"/>
        <end position="136"/>
    </location>
</feature>
<evidence type="ECO:0000256" key="2">
    <source>
        <dbReference type="ARBA" id="ARBA00022448"/>
    </source>
</evidence>
<dbReference type="GO" id="GO:0009401">
    <property type="term" value="P:phosphoenolpyruvate-dependent sugar phosphotransferase system"/>
    <property type="evidence" value="ECO:0007669"/>
    <property type="project" value="UniProtKB-KW"/>
</dbReference>
<dbReference type="InterPro" id="IPR051351">
    <property type="entry name" value="Ascorbate-PTS_EIIA_comp"/>
</dbReference>
<evidence type="ECO:0000256" key="10">
    <source>
        <dbReference type="ARBA" id="ARBA00042072"/>
    </source>
</evidence>
<dbReference type="PANTHER" id="PTHR36203:SF1">
    <property type="entry name" value="ASCORBATE-SPECIFIC PTS SYSTEM EIIA COMPONENT"/>
    <property type="match status" value="1"/>
</dbReference>
<evidence type="ECO:0000256" key="9">
    <source>
        <dbReference type="ARBA" id="ARBA00041175"/>
    </source>
</evidence>
<evidence type="ECO:0000256" key="8">
    <source>
        <dbReference type="ARBA" id="ARBA00037387"/>
    </source>
</evidence>
<evidence type="ECO:0000256" key="5">
    <source>
        <dbReference type="ARBA" id="ARBA00022679"/>
    </source>
</evidence>